<evidence type="ECO:0000313" key="3">
    <source>
        <dbReference type="Proteomes" id="UP001501456"/>
    </source>
</evidence>
<proteinExistence type="predicted"/>
<keyword evidence="3" id="KW-1185">Reference proteome</keyword>
<dbReference type="EMBL" id="BAABBI010000001">
    <property type="protein sequence ID" value="GAA3781744.1"/>
    <property type="molecule type" value="Genomic_DNA"/>
</dbReference>
<protein>
    <submittedName>
        <fullName evidence="2">Uncharacterized protein</fullName>
    </submittedName>
</protein>
<keyword evidence="1" id="KW-0732">Signal</keyword>
<dbReference type="Proteomes" id="UP001501456">
    <property type="component" value="Unassembled WGS sequence"/>
</dbReference>
<accession>A0ABP7H6L9</accession>
<name>A0ABP7H6L9_9FLAO</name>
<dbReference type="RefSeq" id="WP_344728440.1">
    <property type="nucleotide sequence ID" value="NZ_BAABBI010000001.1"/>
</dbReference>
<gene>
    <name evidence="2" type="ORF">GCM10022271_12550</name>
</gene>
<feature type="chain" id="PRO_5046219898" evidence="1">
    <location>
        <begin position="20"/>
        <end position="187"/>
    </location>
</feature>
<evidence type="ECO:0000256" key="1">
    <source>
        <dbReference type="SAM" id="SignalP"/>
    </source>
</evidence>
<feature type="signal peptide" evidence="1">
    <location>
        <begin position="1"/>
        <end position="19"/>
    </location>
</feature>
<organism evidence="2 3">
    <name type="scientific">Corallibacter vietnamensis</name>
    <dbReference type="NCBI Taxonomy" id="904130"/>
    <lineage>
        <taxon>Bacteria</taxon>
        <taxon>Pseudomonadati</taxon>
        <taxon>Bacteroidota</taxon>
        <taxon>Flavobacteriia</taxon>
        <taxon>Flavobacteriales</taxon>
        <taxon>Flavobacteriaceae</taxon>
        <taxon>Corallibacter</taxon>
    </lineage>
</organism>
<reference evidence="3" key="1">
    <citation type="journal article" date="2019" name="Int. J. Syst. Evol. Microbiol.">
        <title>The Global Catalogue of Microorganisms (GCM) 10K type strain sequencing project: providing services to taxonomists for standard genome sequencing and annotation.</title>
        <authorList>
            <consortium name="The Broad Institute Genomics Platform"/>
            <consortium name="The Broad Institute Genome Sequencing Center for Infectious Disease"/>
            <person name="Wu L."/>
            <person name="Ma J."/>
        </authorList>
    </citation>
    <scope>NUCLEOTIDE SEQUENCE [LARGE SCALE GENOMIC DNA]</scope>
    <source>
        <strain evidence="3">JCM 17525</strain>
    </source>
</reference>
<sequence length="187" mass="21171">MKNLLLFILLASYSVVSMCQEIEKTFVPYYQTEDGTQEFERVSSKIEAKAIGFGYGGVNQYLTVFNSKNSPIRFKSGSLPKFLMKLDPGIDPLDLVIISKADVVKKRKTYRRFVQQGHNMGGAKDLSEHLTIPELKPIEGQENLYEMVFKKPLVPGEYAFQPIYKGQQAANILATNNNVRIYCFGID</sequence>
<evidence type="ECO:0000313" key="2">
    <source>
        <dbReference type="EMBL" id="GAA3781744.1"/>
    </source>
</evidence>
<comment type="caution">
    <text evidence="2">The sequence shown here is derived from an EMBL/GenBank/DDBJ whole genome shotgun (WGS) entry which is preliminary data.</text>
</comment>